<evidence type="ECO:0000313" key="1">
    <source>
        <dbReference type="EMBL" id="QTA81611.1"/>
    </source>
</evidence>
<dbReference type="AlphaFoldDB" id="A0A975GHL5"/>
<dbReference type="Pfam" id="PF11848">
    <property type="entry name" value="DUF3368"/>
    <property type="match status" value="1"/>
</dbReference>
<reference evidence="1" key="1">
    <citation type="journal article" date="2021" name="Microb. Physiol.">
        <title>Proteogenomic Insights into the Physiology of Marine, Sulfate-Reducing, Filamentous Desulfonema limicola and Desulfonema magnum.</title>
        <authorList>
            <person name="Schnaars V."/>
            <person name="Wohlbrand L."/>
            <person name="Scheve S."/>
            <person name="Hinrichs C."/>
            <person name="Reinhardt R."/>
            <person name="Rabus R."/>
        </authorList>
    </citation>
    <scope>NUCLEOTIDE SEQUENCE</scope>
    <source>
        <strain evidence="1">5ac10</strain>
    </source>
</reference>
<evidence type="ECO:0000313" key="2">
    <source>
        <dbReference type="Proteomes" id="UP000663720"/>
    </source>
</evidence>
<sequence>MIVSNTTPISNFLHLNRIDILQHMFKQIHIPPAVKHEIEVSFSDHGKWRQCLKDEFFIIHDVKYPLLVRQLLLQLHPGEAEALCLCMENNAKLCLLDDKDARNAAELNKIPVTGTLGILIQAKKKEIIESVTYFMDELKNRHHFWISKSMYKKVLIISGEN</sequence>
<dbReference type="InterPro" id="IPR021799">
    <property type="entry name" value="PIN-like_prokaryotic"/>
</dbReference>
<dbReference type="Proteomes" id="UP000663720">
    <property type="component" value="Chromosome"/>
</dbReference>
<keyword evidence="2" id="KW-1185">Reference proteome</keyword>
<proteinExistence type="predicted"/>
<protein>
    <submittedName>
        <fullName evidence="1">DUF3368</fullName>
    </submittedName>
</protein>
<gene>
    <name evidence="1" type="ORF">dnl_39500</name>
</gene>
<organism evidence="1 2">
    <name type="scientific">Desulfonema limicola</name>
    <dbReference type="NCBI Taxonomy" id="45656"/>
    <lineage>
        <taxon>Bacteria</taxon>
        <taxon>Pseudomonadati</taxon>
        <taxon>Thermodesulfobacteriota</taxon>
        <taxon>Desulfobacteria</taxon>
        <taxon>Desulfobacterales</taxon>
        <taxon>Desulfococcaceae</taxon>
        <taxon>Desulfonema</taxon>
    </lineage>
</organism>
<dbReference type="RefSeq" id="WP_207687629.1">
    <property type="nucleotide sequence ID" value="NZ_CP061799.1"/>
</dbReference>
<name>A0A975GHL5_9BACT</name>
<accession>A0A975GHL5</accession>
<dbReference type="PANTHER" id="PTHR39550">
    <property type="entry name" value="SLL0658 PROTEIN"/>
    <property type="match status" value="1"/>
</dbReference>
<dbReference type="EMBL" id="CP061799">
    <property type="protein sequence ID" value="QTA81611.1"/>
    <property type="molecule type" value="Genomic_DNA"/>
</dbReference>
<dbReference type="PANTHER" id="PTHR39550:SF1">
    <property type="entry name" value="SLL0658 PROTEIN"/>
    <property type="match status" value="1"/>
</dbReference>
<dbReference type="KEGG" id="dli:dnl_39500"/>